<dbReference type="EMBL" id="VTPC01001983">
    <property type="protein sequence ID" value="KAF2900820.1"/>
    <property type="molecule type" value="Genomic_DNA"/>
</dbReference>
<evidence type="ECO:0000256" key="2">
    <source>
        <dbReference type="ARBA" id="ARBA00023108"/>
    </source>
</evidence>
<dbReference type="OrthoDB" id="8190514at2759"/>
<evidence type="ECO:0000256" key="1">
    <source>
        <dbReference type="ARBA" id="ARBA00022729"/>
    </source>
</evidence>
<dbReference type="SMART" id="SM00700">
    <property type="entry name" value="JHBP"/>
    <property type="match status" value="1"/>
</dbReference>
<dbReference type="Pfam" id="PF06585">
    <property type="entry name" value="JHBP"/>
    <property type="match status" value="1"/>
</dbReference>
<protein>
    <submittedName>
        <fullName evidence="5">Uncharacterized protein</fullName>
    </submittedName>
</protein>
<keyword evidence="1" id="KW-0732">Signal</keyword>
<accession>A0A8K0DHU0</accession>
<name>A0A8K0DHU0_IGNLU</name>
<dbReference type="InterPro" id="IPR010562">
    <property type="entry name" value="Haemolymph_juvenile_hormone-bd"/>
</dbReference>
<dbReference type="PANTHER" id="PTHR11008">
    <property type="entry name" value="PROTEIN TAKEOUT-LIKE PROTEIN"/>
    <property type="match status" value="1"/>
</dbReference>
<evidence type="ECO:0000256" key="4">
    <source>
        <dbReference type="SAM" id="MobiDB-lite"/>
    </source>
</evidence>
<evidence type="ECO:0000256" key="3">
    <source>
        <dbReference type="ARBA" id="ARBA00060902"/>
    </source>
</evidence>
<reference evidence="5" key="1">
    <citation type="submission" date="2019-08" db="EMBL/GenBank/DDBJ databases">
        <title>The genome of the North American firefly Photinus pyralis.</title>
        <authorList>
            <consortium name="Photinus pyralis genome working group"/>
            <person name="Fallon T.R."/>
            <person name="Sander Lower S.E."/>
            <person name="Weng J.-K."/>
        </authorList>
    </citation>
    <scope>NUCLEOTIDE SEQUENCE</scope>
    <source>
        <strain evidence="5">TRF0915ILg1</strain>
        <tissue evidence="5">Whole body</tissue>
    </source>
</reference>
<comment type="caution">
    <text evidence="5">The sequence shown here is derived from an EMBL/GenBank/DDBJ whole genome shotgun (WGS) entry which is preliminary data.</text>
</comment>
<dbReference type="GO" id="GO:0007623">
    <property type="term" value="P:circadian rhythm"/>
    <property type="evidence" value="ECO:0007669"/>
    <property type="project" value="UniProtKB-ARBA"/>
</dbReference>
<organism evidence="5 6">
    <name type="scientific">Ignelater luminosus</name>
    <name type="common">Cucubano</name>
    <name type="synonym">Pyrophorus luminosus</name>
    <dbReference type="NCBI Taxonomy" id="2038154"/>
    <lineage>
        <taxon>Eukaryota</taxon>
        <taxon>Metazoa</taxon>
        <taxon>Ecdysozoa</taxon>
        <taxon>Arthropoda</taxon>
        <taxon>Hexapoda</taxon>
        <taxon>Insecta</taxon>
        <taxon>Pterygota</taxon>
        <taxon>Neoptera</taxon>
        <taxon>Endopterygota</taxon>
        <taxon>Coleoptera</taxon>
        <taxon>Polyphaga</taxon>
        <taxon>Elateriformia</taxon>
        <taxon>Elateroidea</taxon>
        <taxon>Elateridae</taxon>
        <taxon>Agrypninae</taxon>
        <taxon>Pyrophorini</taxon>
        <taxon>Ignelater</taxon>
    </lineage>
</organism>
<evidence type="ECO:0000313" key="6">
    <source>
        <dbReference type="Proteomes" id="UP000801492"/>
    </source>
</evidence>
<dbReference type="Proteomes" id="UP000801492">
    <property type="component" value="Unassembled WGS sequence"/>
</dbReference>
<dbReference type="Gene3D" id="3.15.10.30">
    <property type="entry name" value="Haemolymph juvenile hormone binding protein"/>
    <property type="match status" value="1"/>
</dbReference>
<dbReference type="PANTHER" id="PTHR11008:SF32">
    <property type="entry name" value="CIRCADIAN CLOCK-CONTROLLED PROTEIN DAYWAKE-RELATED"/>
    <property type="match status" value="1"/>
</dbReference>
<dbReference type="FunFam" id="3.15.10.30:FF:000001">
    <property type="entry name" value="Takeout-like protein 1"/>
    <property type="match status" value="1"/>
</dbReference>
<keyword evidence="2" id="KW-0090">Biological rhythms</keyword>
<dbReference type="InterPro" id="IPR038606">
    <property type="entry name" value="To_sf"/>
</dbReference>
<proteinExistence type="inferred from homology"/>
<gene>
    <name evidence="5" type="ORF">ILUMI_05359</name>
</gene>
<keyword evidence="6" id="KW-1185">Reference proteome</keyword>
<sequence>MKVEKAADVEEGCRDGCEGSGDKWGSKGKWDGRGRSSNSGEDDPDGGGGRNHELGGELRLDKYGCERRNAPGSVKGITEFKFPSVDPLYLPSLVVGEGTTGAVRVVQNFKDVNIYGISKAKIQNLKTTVTDSTFLMDVDALIDTLNLKGDYSLNGQVLVLPIVGNGKCDIKLRNLKIKATFSCKIIEKEGQTYAKVEDVKANLKPEKVEFQFDNLFNGDKQLADQILKLLNDNWSEVYEDIRPGYEEAIALIAKNITNLIFMNVPYDSLFAV</sequence>
<evidence type="ECO:0000313" key="5">
    <source>
        <dbReference type="EMBL" id="KAF2900820.1"/>
    </source>
</evidence>
<dbReference type="GO" id="GO:0005615">
    <property type="term" value="C:extracellular space"/>
    <property type="evidence" value="ECO:0007669"/>
    <property type="project" value="TreeGrafter"/>
</dbReference>
<feature type="region of interest" description="Disordered" evidence="4">
    <location>
        <begin position="1"/>
        <end position="55"/>
    </location>
</feature>
<comment type="similarity">
    <text evidence="3">Belongs to the TO family.</text>
</comment>
<dbReference type="AlphaFoldDB" id="A0A8K0DHU0"/>
<feature type="compositionally biased region" description="Basic and acidic residues" evidence="4">
    <location>
        <begin position="1"/>
        <end position="34"/>
    </location>
</feature>